<gene>
    <name evidence="4" type="primary">gmr</name>
    <name evidence="4" type="ORF">BN2475_280096</name>
</gene>
<dbReference type="FunFam" id="3.20.20.450:FF:000001">
    <property type="entry name" value="Cyclic di-GMP phosphodiesterase yahA"/>
    <property type="match status" value="1"/>
</dbReference>
<dbReference type="SMART" id="SM00052">
    <property type="entry name" value="EAL"/>
    <property type="match status" value="1"/>
</dbReference>
<dbReference type="Pfam" id="PF00563">
    <property type="entry name" value="EAL"/>
    <property type="match status" value="1"/>
</dbReference>
<dbReference type="SUPFAM" id="SSF141868">
    <property type="entry name" value="EAL domain-like"/>
    <property type="match status" value="1"/>
</dbReference>
<feature type="domain" description="EAL" evidence="2">
    <location>
        <begin position="408"/>
        <end position="661"/>
    </location>
</feature>
<evidence type="ECO:0000259" key="1">
    <source>
        <dbReference type="PROSITE" id="PS50112"/>
    </source>
</evidence>
<dbReference type="EMBL" id="CYGX02000028">
    <property type="protein sequence ID" value="SIT41254.1"/>
    <property type="molecule type" value="Genomic_DNA"/>
</dbReference>
<accession>A0A1N7S1N5</accession>
<feature type="domain" description="PAS" evidence="1">
    <location>
        <begin position="110"/>
        <end position="181"/>
    </location>
</feature>
<dbReference type="OrthoDB" id="9813903at2"/>
<dbReference type="SMART" id="SM00091">
    <property type="entry name" value="PAS"/>
    <property type="match status" value="1"/>
</dbReference>
<dbReference type="RefSeq" id="WP_094780196.1">
    <property type="nucleotide sequence ID" value="NZ_CYGX02000028.1"/>
</dbReference>
<dbReference type="InterPro" id="IPR029787">
    <property type="entry name" value="Nucleotide_cyclase"/>
</dbReference>
<dbReference type="PROSITE" id="PS50887">
    <property type="entry name" value="GGDEF"/>
    <property type="match status" value="1"/>
</dbReference>
<protein>
    <submittedName>
        <fullName evidence="4">Modulator of Rnase II stability</fullName>
    </submittedName>
</protein>
<dbReference type="Gene3D" id="3.30.70.270">
    <property type="match status" value="1"/>
</dbReference>
<evidence type="ECO:0000313" key="4">
    <source>
        <dbReference type="EMBL" id="SIT41254.1"/>
    </source>
</evidence>
<organism evidence="4 5">
    <name type="scientific">Paraburkholderia ribeironis</name>
    <dbReference type="NCBI Taxonomy" id="1247936"/>
    <lineage>
        <taxon>Bacteria</taxon>
        <taxon>Pseudomonadati</taxon>
        <taxon>Pseudomonadota</taxon>
        <taxon>Betaproteobacteria</taxon>
        <taxon>Burkholderiales</taxon>
        <taxon>Burkholderiaceae</taxon>
        <taxon>Paraburkholderia</taxon>
    </lineage>
</organism>
<dbReference type="SUPFAM" id="SSF55785">
    <property type="entry name" value="PYP-like sensor domain (PAS domain)"/>
    <property type="match status" value="1"/>
</dbReference>
<keyword evidence="5" id="KW-1185">Reference proteome</keyword>
<dbReference type="SMART" id="SM00267">
    <property type="entry name" value="GGDEF"/>
    <property type="match status" value="1"/>
</dbReference>
<feature type="domain" description="GGDEF" evidence="3">
    <location>
        <begin position="267"/>
        <end position="399"/>
    </location>
</feature>
<dbReference type="InterPro" id="IPR001633">
    <property type="entry name" value="EAL_dom"/>
</dbReference>
<dbReference type="InterPro" id="IPR035965">
    <property type="entry name" value="PAS-like_dom_sf"/>
</dbReference>
<proteinExistence type="predicted"/>
<dbReference type="CDD" id="cd01948">
    <property type="entry name" value="EAL"/>
    <property type="match status" value="1"/>
</dbReference>
<evidence type="ECO:0000259" key="3">
    <source>
        <dbReference type="PROSITE" id="PS50887"/>
    </source>
</evidence>
<dbReference type="InterPro" id="IPR043128">
    <property type="entry name" value="Rev_trsase/Diguanyl_cyclase"/>
</dbReference>
<dbReference type="SUPFAM" id="SSF55073">
    <property type="entry name" value="Nucleotide cyclase"/>
    <property type="match status" value="1"/>
</dbReference>
<name>A0A1N7S1N5_9BURK</name>
<dbReference type="Gene3D" id="3.20.20.450">
    <property type="entry name" value="EAL domain"/>
    <property type="match status" value="1"/>
</dbReference>
<dbReference type="NCBIfam" id="TIGR00254">
    <property type="entry name" value="GGDEF"/>
    <property type="match status" value="1"/>
</dbReference>
<reference evidence="4 5" key="1">
    <citation type="submission" date="2016-12" db="EMBL/GenBank/DDBJ databases">
        <authorList>
            <person name="Song W.-J."/>
            <person name="Kurnit D.M."/>
        </authorList>
    </citation>
    <scope>NUCLEOTIDE SEQUENCE [LARGE SCALE GENOMIC DNA]</scope>
    <source>
        <strain evidence="4 5">STM7296</strain>
    </source>
</reference>
<dbReference type="CDD" id="cd01949">
    <property type="entry name" value="GGDEF"/>
    <property type="match status" value="1"/>
</dbReference>
<dbReference type="NCBIfam" id="NF007474">
    <property type="entry name" value="PRK10060.1"/>
    <property type="match status" value="1"/>
</dbReference>
<dbReference type="PANTHER" id="PTHR44757">
    <property type="entry name" value="DIGUANYLATE CYCLASE DGCP"/>
    <property type="match status" value="1"/>
</dbReference>
<dbReference type="STRING" id="1247936.BN2475_280096"/>
<dbReference type="AlphaFoldDB" id="A0A1N7S1N5"/>
<dbReference type="PROSITE" id="PS50883">
    <property type="entry name" value="EAL"/>
    <property type="match status" value="1"/>
</dbReference>
<dbReference type="NCBIfam" id="TIGR00229">
    <property type="entry name" value="sensory_box"/>
    <property type="match status" value="1"/>
</dbReference>
<evidence type="ECO:0000259" key="2">
    <source>
        <dbReference type="PROSITE" id="PS50883"/>
    </source>
</evidence>
<sequence length="667" mass="73724">MNEDQRDQVLYAQFGTSSPSWRLSANNNTLELSPVTGYVPANGAIALDPRQAAQVRCLAGVTSRVVVDVRLCGEPLRLHLVGKKLNSDTWAGTASAYDDTESVARDLVLSLSFAERVVSEVNSMVVIIDRHGRIQRFNRLAEELIGVNEEDIIGHEVWALLMCSEDGAAASQDIAGLFSRGVSYEVERRIRTVHGERLFLFRNKFIQSGSGVEEQFLICSGTDITELRLAQERLTELANTDSLTGFANRDAIQHKIRKAIDEAAAGEAVGVLFLDLDNFKKVNDHYGHVFGDHLICDVSAAISTCLNEGDAAARLGGDEFIVLAAKGTAHQLEATAQRILERMRAPFAVGLVEVYTGCSIGIARYPEHGDTVESLIRSADTAMYVAKDEGKRTHRVFSPDMNRRVAEYMWLDTNLRRGLEEGQFTLHYQPKLSLATGVVQGAEALVRWNSPERGQIMPVEFIRYAEESGLIGVLGRWVMETAATQAARWKAAGYNLRIAINVSARQLADTAVVRHFAEALQHANLDPCLIDLELTESCLIEDEAAAIDLIKQFRRLGAQVHLDDFGTGYSSLSQLGRIPLDVIKLDRSFVRSINADIKAQALVRSMVAVAQELDFQVVAEGIETESEEAFMKGLGVDYVQGFLYGQAMPAPEFERWLQVRRKLRLIA</sequence>
<dbReference type="CDD" id="cd00130">
    <property type="entry name" value="PAS"/>
    <property type="match status" value="1"/>
</dbReference>
<dbReference type="InterPro" id="IPR000014">
    <property type="entry name" value="PAS"/>
</dbReference>
<dbReference type="Proteomes" id="UP000187012">
    <property type="component" value="Unassembled WGS sequence"/>
</dbReference>
<dbReference type="InterPro" id="IPR035919">
    <property type="entry name" value="EAL_sf"/>
</dbReference>
<dbReference type="InterPro" id="IPR052155">
    <property type="entry name" value="Biofilm_reg_signaling"/>
</dbReference>
<dbReference type="Gene3D" id="3.30.450.20">
    <property type="entry name" value="PAS domain"/>
    <property type="match status" value="1"/>
</dbReference>
<dbReference type="PANTHER" id="PTHR44757:SF11">
    <property type="entry name" value="CYCLIC DI-GMP PHOSPHODIESTERASE PDER"/>
    <property type="match status" value="1"/>
</dbReference>
<dbReference type="InterPro" id="IPR000160">
    <property type="entry name" value="GGDEF_dom"/>
</dbReference>
<evidence type="ECO:0000313" key="5">
    <source>
        <dbReference type="Proteomes" id="UP000187012"/>
    </source>
</evidence>
<dbReference type="Pfam" id="PF13426">
    <property type="entry name" value="PAS_9"/>
    <property type="match status" value="1"/>
</dbReference>
<dbReference type="Pfam" id="PF00990">
    <property type="entry name" value="GGDEF"/>
    <property type="match status" value="1"/>
</dbReference>
<dbReference type="PROSITE" id="PS50112">
    <property type="entry name" value="PAS"/>
    <property type="match status" value="1"/>
</dbReference>